<evidence type="ECO:0000313" key="6">
    <source>
        <dbReference type="EMBL" id="KAF7272551.1"/>
    </source>
</evidence>
<dbReference type="SUPFAM" id="SSF56574">
    <property type="entry name" value="Serpins"/>
    <property type="match status" value="1"/>
</dbReference>
<dbReference type="InterPro" id="IPR000215">
    <property type="entry name" value="Serpin_fam"/>
</dbReference>
<dbReference type="PANTHER" id="PTHR11461">
    <property type="entry name" value="SERINE PROTEASE INHIBITOR, SERPIN"/>
    <property type="match status" value="1"/>
</dbReference>
<keyword evidence="2" id="KW-0646">Protease inhibitor</keyword>
<dbReference type="GO" id="GO:0005615">
    <property type="term" value="C:extracellular space"/>
    <property type="evidence" value="ECO:0007669"/>
    <property type="project" value="InterPro"/>
</dbReference>
<feature type="domain" description="Serpin" evidence="5">
    <location>
        <begin position="4"/>
        <end position="355"/>
    </location>
</feature>
<comment type="caution">
    <text evidence="6">The sequence shown here is derived from an EMBL/GenBank/DDBJ whole genome shotgun (WGS) entry which is preliminary data.</text>
</comment>
<dbReference type="Gene3D" id="3.30.497.10">
    <property type="entry name" value="Antithrombin, subunit I, domain 2"/>
    <property type="match status" value="1"/>
</dbReference>
<dbReference type="Pfam" id="PF00079">
    <property type="entry name" value="Serpin"/>
    <property type="match status" value="1"/>
</dbReference>
<reference evidence="6" key="1">
    <citation type="submission" date="2020-08" db="EMBL/GenBank/DDBJ databases">
        <title>Genome sequencing and assembly of the red palm weevil Rhynchophorus ferrugineus.</title>
        <authorList>
            <person name="Dias G.B."/>
            <person name="Bergman C.M."/>
            <person name="Manee M."/>
        </authorList>
    </citation>
    <scope>NUCLEOTIDE SEQUENCE</scope>
    <source>
        <strain evidence="6">AA-2017</strain>
        <tissue evidence="6">Whole larva</tissue>
    </source>
</reference>
<dbReference type="GO" id="GO:0004867">
    <property type="term" value="F:serine-type endopeptidase inhibitor activity"/>
    <property type="evidence" value="ECO:0007669"/>
    <property type="project" value="UniProtKB-KW"/>
</dbReference>
<gene>
    <name evidence="6" type="ORF">GWI33_014670</name>
</gene>
<keyword evidence="3" id="KW-0722">Serine protease inhibitor</keyword>
<dbReference type="SMART" id="SM00093">
    <property type="entry name" value="SERPIN"/>
    <property type="match status" value="1"/>
</dbReference>
<dbReference type="EMBL" id="JAACXV010013747">
    <property type="protein sequence ID" value="KAF7272551.1"/>
    <property type="molecule type" value="Genomic_DNA"/>
</dbReference>
<sequence length="355" mass="39782">MIDSEVLLENQNKNFVFSPLSAQIILALTQAGARGQTAQEFSTAVNLPEDVNKTEEAIRQLLPTLKSTHADISLSAANKMYLGKGIVIKKAFETLAVSSFQAAAENLDFAKSTEATNIINHWVEEKTNEKIKDLIPLGALDASTRLVLVNALYFKGKWNTPFETYLTRKEPFHVSKTQTKQVDMMHVEDFFNYYECTKRNVKFLELPYLDDRLTMTIVLPNEIDGLASLENNIESLLTPPPYNKERVAVSMPKWLTETSVDLKGILERLGLRKAFSDSADFKNLSDESLQIGQVLQKSFINVTESGTEAAAATVVSLVFLSAPLVEPDPIIFKADRPYLYFIRHNDVILFVGKII</sequence>
<dbReference type="AlphaFoldDB" id="A0A834M8V6"/>
<protein>
    <recommendedName>
        <fullName evidence="5">Serpin domain-containing protein</fullName>
    </recommendedName>
</protein>
<dbReference type="OrthoDB" id="9518664at2759"/>
<dbReference type="Gene3D" id="2.30.39.10">
    <property type="entry name" value="Alpha-1-antitrypsin, domain 1"/>
    <property type="match status" value="1"/>
</dbReference>
<evidence type="ECO:0000256" key="2">
    <source>
        <dbReference type="ARBA" id="ARBA00022690"/>
    </source>
</evidence>
<dbReference type="CDD" id="cd19955">
    <property type="entry name" value="serpin48-like_insects"/>
    <property type="match status" value="1"/>
</dbReference>
<comment type="similarity">
    <text evidence="1 4">Belongs to the serpin family.</text>
</comment>
<dbReference type="InterPro" id="IPR023796">
    <property type="entry name" value="Serpin_dom"/>
</dbReference>
<evidence type="ECO:0000256" key="4">
    <source>
        <dbReference type="RuleBase" id="RU000411"/>
    </source>
</evidence>
<evidence type="ECO:0000313" key="7">
    <source>
        <dbReference type="Proteomes" id="UP000625711"/>
    </source>
</evidence>
<dbReference type="Proteomes" id="UP000625711">
    <property type="component" value="Unassembled WGS sequence"/>
</dbReference>
<proteinExistence type="inferred from homology"/>
<name>A0A834M8V6_RHYFE</name>
<keyword evidence="7" id="KW-1185">Reference proteome</keyword>
<evidence type="ECO:0000259" key="5">
    <source>
        <dbReference type="SMART" id="SM00093"/>
    </source>
</evidence>
<organism evidence="6 7">
    <name type="scientific">Rhynchophorus ferrugineus</name>
    <name type="common">Red palm weevil</name>
    <name type="synonym">Curculio ferrugineus</name>
    <dbReference type="NCBI Taxonomy" id="354439"/>
    <lineage>
        <taxon>Eukaryota</taxon>
        <taxon>Metazoa</taxon>
        <taxon>Ecdysozoa</taxon>
        <taxon>Arthropoda</taxon>
        <taxon>Hexapoda</taxon>
        <taxon>Insecta</taxon>
        <taxon>Pterygota</taxon>
        <taxon>Neoptera</taxon>
        <taxon>Endopterygota</taxon>
        <taxon>Coleoptera</taxon>
        <taxon>Polyphaga</taxon>
        <taxon>Cucujiformia</taxon>
        <taxon>Curculionidae</taxon>
        <taxon>Dryophthorinae</taxon>
        <taxon>Rhynchophorus</taxon>
    </lineage>
</organism>
<evidence type="ECO:0000256" key="1">
    <source>
        <dbReference type="ARBA" id="ARBA00009500"/>
    </source>
</evidence>
<dbReference type="InterPro" id="IPR036186">
    <property type="entry name" value="Serpin_sf"/>
</dbReference>
<evidence type="ECO:0000256" key="3">
    <source>
        <dbReference type="ARBA" id="ARBA00022900"/>
    </source>
</evidence>
<dbReference type="InterPro" id="IPR042178">
    <property type="entry name" value="Serpin_sf_1"/>
</dbReference>
<accession>A0A834M8V6</accession>
<dbReference type="InterPro" id="IPR042185">
    <property type="entry name" value="Serpin_sf_2"/>
</dbReference>
<dbReference type="PANTHER" id="PTHR11461:SF211">
    <property type="entry name" value="GH10112P-RELATED"/>
    <property type="match status" value="1"/>
</dbReference>